<dbReference type="Proteomes" id="UP000261245">
    <property type="component" value="Unassembled WGS sequence"/>
</dbReference>
<name>A0AA92T1L7_9BACT</name>
<organism evidence="1 2">
    <name type="scientific">Segatella copri</name>
    <dbReference type="NCBI Taxonomy" id="165179"/>
    <lineage>
        <taxon>Bacteria</taxon>
        <taxon>Pseudomonadati</taxon>
        <taxon>Bacteroidota</taxon>
        <taxon>Bacteroidia</taxon>
        <taxon>Bacteroidales</taxon>
        <taxon>Prevotellaceae</taxon>
        <taxon>Segatella</taxon>
    </lineage>
</organism>
<feature type="non-terminal residue" evidence="1">
    <location>
        <position position="1"/>
    </location>
</feature>
<evidence type="ECO:0000313" key="2">
    <source>
        <dbReference type="Proteomes" id="UP000261245"/>
    </source>
</evidence>
<dbReference type="AlphaFoldDB" id="A0AA92T1L7"/>
<reference evidence="1 2" key="1">
    <citation type="submission" date="2018-08" db="EMBL/GenBank/DDBJ databases">
        <title>A genome reference for cultivated species of the human gut microbiota.</title>
        <authorList>
            <person name="Zou Y."/>
            <person name="Xue W."/>
            <person name="Luo G."/>
        </authorList>
    </citation>
    <scope>NUCLEOTIDE SEQUENCE [LARGE SCALE GENOMIC DNA]</scope>
    <source>
        <strain evidence="1 2">OM06-11</strain>
    </source>
</reference>
<feature type="non-terminal residue" evidence="1">
    <location>
        <position position="134"/>
    </location>
</feature>
<accession>A0AA92T1L7</accession>
<sequence>IKSEKLTPFGGFFSIMEQFDALLAQTIDSTLGLRCTMFGYQYSEILRSLMCVYLCGGSCIEDVTTHLMKHLSLHPTLRTCSADTILRAIEELTFKSITYKSASGKSYDFNTADKMNCLLVNALLATGQLKSGQE</sequence>
<proteinExistence type="predicted"/>
<protein>
    <submittedName>
        <fullName evidence="1">IS1380 family transposase</fullName>
    </submittedName>
</protein>
<evidence type="ECO:0000313" key="1">
    <source>
        <dbReference type="EMBL" id="RGN03993.1"/>
    </source>
</evidence>
<comment type="caution">
    <text evidence="1">The sequence shown here is derived from an EMBL/GenBank/DDBJ whole genome shotgun (WGS) entry which is preliminary data.</text>
</comment>
<gene>
    <name evidence="1" type="ORF">DXB80_13750</name>
</gene>
<dbReference type="EMBL" id="QSUC01000058">
    <property type="protein sequence ID" value="RGN03993.1"/>
    <property type="molecule type" value="Genomic_DNA"/>
</dbReference>